<protein>
    <submittedName>
        <fullName evidence="6">TetR family transcriptional regulator</fullName>
    </submittedName>
</protein>
<dbReference type="Gene3D" id="1.10.357.10">
    <property type="entry name" value="Tetracycline Repressor, domain 2"/>
    <property type="match status" value="1"/>
</dbReference>
<keyword evidence="1" id="KW-0805">Transcription regulation</keyword>
<evidence type="ECO:0000259" key="5">
    <source>
        <dbReference type="PROSITE" id="PS50977"/>
    </source>
</evidence>
<gene>
    <name evidence="6" type="ORF">HGA03_01265</name>
</gene>
<dbReference type="PRINTS" id="PR00455">
    <property type="entry name" value="HTHTETR"/>
</dbReference>
<dbReference type="AlphaFoldDB" id="A0A7X6KS64"/>
<dbReference type="InterPro" id="IPR001647">
    <property type="entry name" value="HTH_TetR"/>
</dbReference>
<evidence type="ECO:0000313" key="7">
    <source>
        <dbReference type="Proteomes" id="UP000581206"/>
    </source>
</evidence>
<dbReference type="PANTHER" id="PTHR30055:SF238">
    <property type="entry name" value="MYCOFACTOCIN BIOSYNTHESIS TRANSCRIPTIONAL REGULATOR MFTR-RELATED"/>
    <property type="match status" value="1"/>
</dbReference>
<dbReference type="InterPro" id="IPR009057">
    <property type="entry name" value="Homeodomain-like_sf"/>
</dbReference>
<dbReference type="InterPro" id="IPR050109">
    <property type="entry name" value="HTH-type_TetR-like_transc_reg"/>
</dbReference>
<dbReference type="EMBL" id="JAAXOX010000001">
    <property type="protein sequence ID" value="NKY21291.1"/>
    <property type="molecule type" value="Genomic_DNA"/>
</dbReference>
<dbReference type="PANTHER" id="PTHR30055">
    <property type="entry name" value="HTH-TYPE TRANSCRIPTIONAL REGULATOR RUTR"/>
    <property type="match status" value="1"/>
</dbReference>
<reference evidence="6 7" key="1">
    <citation type="submission" date="2020-04" db="EMBL/GenBank/DDBJ databases">
        <title>MicrobeNet Type strains.</title>
        <authorList>
            <person name="Nicholson A.C."/>
        </authorList>
    </citation>
    <scope>NUCLEOTIDE SEQUENCE [LARGE SCALE GENOMIC DNA]</scope>
    <source>
        <strain evidence="6 7">ATCC BAA-788</strain>
    </source>
</reference>
<keyword evidence="2 4" id="KW-0238">DNA-binding</keyword>
<dbReference type="RefSeq" id="WP_168628403.1">
    <property type="nucleotide sequence ID" value="NZ_BONL01000003.1"/>
</dbReference>
<evidence type="ECO:0000256" key="1">
    <source>
        <dbReference type="ARBA" id="ARBA00023015"/>
    </source>
</evidence>
<dbReference type="Proteomes" id="UP000581206">
    <property type="component" value="Unassembled WGS sequence"/>
</dbReference>
<dbReference type="SUPFAM" id="SSF46689">
    <property type="entry name" value="Homeodomain-like"/>
    <property type="match status" value="1"/>
</dbReference>
<comment type="caution">
    <text evidence="6">The sequence shown here is derived from an EMBL/GenBank/DDBJ whole genome shotgun (WGS) entry which is preliminary data.</text>
</comment>
<evidence type="ECO:0000256" key="2">
    <source>
        <dbReference type="ARBA" id="ARBA00023125"/>
    </source>
</evidence>
<evidence type="ECO:0000256" key="4">
    <source>
        <dbReference type="PROSITE-ProRule" id="PRU00335"/>
    </source>
</evidence>
<dbReference type="GO" id="GO:0003700">
    <property type="term" value="F:DNA-binding transcription factor activity"/>
    <property type="evidence" value="ECO:0007669"/>
    <property type="project" value="TreeGrafter"/>
</dbReference>
<dbReference type="GO" id="GO:0000976">
    <property type="term" value="F:transcription cis-regulatory region binding"/>
    <property type="evidence" value="ECO:0007669"/>
    <property type="project" value="TreeGrafter"/>
</dbReference>
<evidence type="ECO:0000313" key="6">
    <source>
        <dbReference type="EMBL" id="NKY21291.1"/>
    </source>
</evidence>
<feature type="domain" description="HTH tetR-type" evidence="5">
    <location>
        <begin position="6"/>
        <end position="66"/>
    </location>
</feature>
<keyword evidence="7" id="KW-1185">Reference proteome</keyword>
<feature type="DNA-binding region" description="H-T-H motif" evidence="4">
    <location>
        <begin position="29"/>
        <end position="48"/>
    </location>
</feature>
<keyword evidence="3" id="KW-0804">Transcription</keyword>
<organism evidence="6 7">
    <name type="scientific">Cellulomonas denverensis</name>
    <dbReference type="NCBI Taxonomy" id="264297"/>
    <lineage>
        <taxon>Bacteria</taxon>
        <taxon>Bacillati</taxon>
        <taxon>Actinomycetota</taxon>
        <taxon>Actinomycetes</taxon>
        <taxon>Micrococcales</taxon>
        <taxon>Cellulomonadaceae</taxon>
        <taxon>Cellulomonas</taxon>
    </lineage>
</organism>
<name>A0A7X6KS64_9CELL</name>
<dbReference type="Pfam" id="PF00440">
    <property type="entry name" value="TetR_N"/>
    <property type="match status" value="1"/>
</dbReference>
<proteinExistence type="predicted"/>
<sequence length="192" mass="21060">MARWEPGARERLQRAALDLFVERGYPDTTAAEIAERAGLAKSTFFRHFTDKREVLFDREQTLSRLVADAIAAAPADDDPMAAVAAGLRSADQLFGPERHDWARRRQRVIDAHPELRERELLKLSGLTEAIDAALRARGESADVAALCAAIGRLALDRTFLCWIADDPDGAGWAALADRELARVRSGLGSLAL</sequence>
<accession>A0A7X6KS64</accession>
<dbReference type="PROSITE" id="PS50977">
    <property type="entry name" value="HTH_TETR_2"/>
    <property type="match status" value="1"/>
</dbReference>
<evidence type="ECO:0000256" key="3">
    <source>
        <dbReference type="ARBA" id="ARBA00023163"/>
    </source>
</evidence>